<evidence type="ECO:0000256" key="1">
    <source>
        <dbReference type="SAM" id="MobiDB-lite"/>
    </source>
</evidence>
<evidence type="ECO:0000313" key="3">
    <source>
        <dbReference type="Proteomes" id="UP001642484"/>
    </source>
</evidence>
<keyword evidence="3" id="KW-1185">Reference proteome</keyword>
<organism evidence="2 3">
    <name type="scientific">Durusdinium trenchii</name>
    <dbReference type="NCBI Taxonomy" id="1381693"/>
    <lineage>
        <taxon>Eukaryota</taxon>
        <taxon>Sar</taxon>
        <taxon>Alveolata</taxon>
        <taxon>Dinophyceae</taxon>
        <taxon>Suessiales</taxon>
        <taxon>Symbiodiniaceae</taxon>
        <taxon>Durusdinium</taxon>
    </lineage>
</organism>
<dbReference type="EMBL" id="CAXAMN010026017">
    <property type="protein sequence ID" value="CAK9099969.1"/>
    <property type="molecule type" value="Genomic_DNA"/>
</dbReference>
<accession>A0ABP0RIA4</accession>
<protein>
    <submittedName>
        <fullName evidence="2">Uncharacterized protein</fullName>
    </submittedName>
</protein>
<feature type="compositionally biased region" description="Low complexity" evidence="1">
    <location>
        <begin position="45"/>
        <end position="59"/>
    </location>
</feature>
<comment type="caution">
    <text evidence="2">The sequence shown here is derived from an EMBL/GenBank/DDBJ whole genome shotgun (WGS) entry which is preliminary data.</text>
</comment>
<reference evidence="2 3" key="1">
    <citation type="submission" date="2024-02" db="EMBL/GenBank/DDBJ databases">
        <authorList>
            <person name="Chen Y."/>
            <person name="Shah S."/>
            <person name="Dougan E. K."/>
            <person name="Thang M."/>
            <person name="Chan C."/>
        </authorList>
    </citation>
    <scope>NUCLEOTIDE SEQUENCE [LARGE SCALE GENOMIC DNA]</scope>
</reference>
<evidence type="ECO:0000313" key="2">
    <source>
        <dbReference type="EMBL" id="CAK9099969.1"/>
    </source>
</evidence>
<feature type="region of interest" description="Disordered" evidence="1">
    <location>
        <begin position="1"/>
        <end position="61"/>
    </location>
</feature>
<feature type="compositionally biased region" description="Low complexity" evidence="1">
    <location>
        <begin position="28"/>
        <end position="37"/>
    </location>
</feature>
<feature type="compositionally biased region" description="Low complexity" evidence="1">
    <location>
        <begin position="9"/>
        <end position="19"/>
    </location>
</feature>
<dbReference type="Proteomes" id="UP001642484">
    <property type="component" value="Unassembled WGS sequence"/>
</dbReference>
<sequence>MGGSGGMVSHTSHSFSSGSSGMGGGGMSHSSSFHFSSGSGGGGMSHSTMSHSSFSTHGGQMSGYELQQKFDELKSRAKKVESHRVAELFTAFGLGSLSFLVLITMGQRLSRGYEEESSSIFTSLRGHRYERAPVEEE</sequence>
<gene>
    <name evidence="2" type="ORF">CCMP2556_LOCUS47282</name>
</gene>
<name>A0ABP0RIA4_9DINO</name>
<proteinExistence type="predicted"/>